<organism evidence="2 3">
    <name type="scientific">Brevundimonas subvibrioides (strain ATCC 15264 / DSM 4735 / LMG 14903 / NBRC 16000 / CB 81)</name>
    <name type="common">Caulobacter subvibrioides</name>
    <dbReference type="NCBI Taxonomy" id="633149"/>
    <lineage>
        <taxon>Bacteria</taxon>
        <taxon>Pseudomonadati</taxon>
        <taxon>Pseudomonadota</taxon>
        <taxon>Alphaproteobacteria</taxon>
        <taxon>Caulobacterales</taxon>
        <taxon>Caulobacteraceae</taxon>
        <taxon>Brevundimonas</taxon>
    </lineage>
</organism>
<feature type="region of interest" description="Disordered" evidence="1">
    <location>
        <begin position="1"/>
        <end position="20"/>
    </location>
</feature>
<reference evidence="3" key="1">
    <citation type="journal article" date="2011" name="J. Bacteriol.">
        <title>Genome sequences of eight morphologically diverse alphaproteobacteria.</title>
        <authorList>
            <consortium name="US DOE Joint Genome Institute"/>
            <person name="Brown P.J."/>
            <person name="Kysela D.T."/>
            <person name="Buechlein A."/>
            <person name="Hemmerich C."/>
            <person name="Brun Y.V."/>
        </authorList>
    </citation>
    <scope>NUCLEOTIDE SEQUENCE [LARGE SCALE GENOMIC DNA]</scope>
    <source>
        <strain evidence="3">ATCC 15264 / DSM 4735 / LMG 14903 / NBRC 16000 / CB 81</strain>
    </source>
</reference>
<dbReference type="Proteomes" id="UP000002696">
    <property type="component" value="Chromosome"/>
</dbReference>
<dbReference type="InParanoid" id="D9QM23"/>
<dbReference type="RefSeq" id="WP_013270050.1">
    <property type="nucleotide sequence ID" value="NC_014375.1"/>
</dbReference>
<sequence length="54" mass="6356">MARPAETLDPDEHPLLDADIWDQPRRLTRREGTLSAGSDWIWIQPHFVEDDRDD</sequence>
<dbReference type="KEGG" id="bsb:Bresu_2642"/>
<gene>
    <name evidence="2" type="ordered locus">Bresu_2642</name>
</gene>
<evidence type="ECO:0000313" key="2">
    <source>
        <dbReference type="EMBL" id="ADL01949.1"/>
    </source>
</evidence>
<evidence type="ECO:0000313" key="3">
    <source>
        <dbReference type="Proteomes" id="UP000002696"/>
    </source>
</evidence>
<dbReference type="OrthoDB" id="9951262at2"/>
<dbReference type="AlphaFoldDB" id="D9QM23"/>
<protein>
    <submittedName>
        <fullName evidence="2">Uncharacterized protein</fullName>
    </submittedName>
</protein>
<name>D9QM23_BRESC</name>
<accession>D9QM23</accession>
<feature type="compositionally biased region" description="Basic and acidic residues" evidence="1">
    <location>
        <begin position="10"/>
        <end position="20"/>
    </location>
</feature>
<dbReference type="HOGENOM" id="CLU_3041077_0_0_5"/>
<dbReference type="STRING" id="633149.Bresu_2642"/>
<dbReference type="EMBL" id="CP002102">
    <property type="protein sequence ID" value="ADL01949.1"/>
    <property type="molecule type" value="Genomic_DNA"/>
</dbReference>
<proteinExistence type="predicted"/>
<keyword evidence="3" id="KW-1185">Reference proteome</keyword>
<evidence type="ECO:0000256" key="1">
    <source>
        <dbReference type="SAM" id="MobiDB-lite"/>
    </source>
</evidence>